<keyword evidence="2" id="KW-1185">Reference proteome</keyword>
<organism evidence="1 2">
    <name type="scientific">Pedobacter africanus</name>
    <dbReference type="NCBI Taxonomy" id="151894"/>
    <lineage>
        <taxon>Bacteria</taxon>
        <taxon>Pseudomonadati</taxon>
        <taxon>Bacteroidota</taxon>
        <taxon>Sphingobacteriia</taxon>
        <taxon>Sphingobacteriales</taxon>
        <taxon>Sphingobacteriaceae</taxon>
        <taxon>Pedobacter</taxon>
    </lineage>
</organism>
<comment type="caution">
    <text evidence="1">The sequence shown here is derived from an EMBL/GenBank/DDBJ whole genome shotgun (WGS) entry which is preliminary data.</text>
</comment>
<evidence type="ECO:0000313" key="2">
    <source>
        <dbReference type="Proteomes" id="UP001246858"/>
    </source>
</evidence>
<name>A0ACC6KQV5_9SPHI</name>
<sequence>MTQLISEEQGISIKTLCSLFGKSRNAWYESRIRIEKDVLIRDIVLQEVYTIRTELPGVGTRKLHFMLKDILSQHGISAGRDYLFDLLAATGLLVTRRRRRVITTDSNHWMRRYDNLMAFEQITRPEQVWVSDITYLRLNNSFVYLSLITDAYSRQIMGYHLQNDLSAEGCLRALRMAIAKRKTPKLTLMHHSDRGSQYCSKAYVDELNGETIAISMTKNGDPYENAIAERVNGILKTEFDLERSTGTFEQLKIN</sequence>
<protein>
    <submittedName>
        <fullName evidence="1">Transposase InsO family protein</fullName>
    </submittedName>
</protein>
<dbReference type="EMBL" id="JAVDTF010000001">
    <property type="protein sequence ID" value="MDR6781529.1"/>
    <property type="molecule type" value="Genomic_DNA"/>
</dbReference>
<evidence type="ECO:0000313" key="1">
    <source>
        <dbReference type="EMBL" id="MDR6781529.1"/>
    </source>
</evidence>
<gene>
    <name evidence="1" type="ORF">J2X78_000081</name>
</gene>
<accession>A0ACC6KQV5</accession>
<reference evidence="1" key="1">
    <citation type="submission" date="2023-07" db="EMBL/GenBank/DDBJ databases">
        <title>Sorghum-associated microbial communities from plants grown in Nebraska, USA.</title>
        <authorList>
            <person name="Schachtman D."/>
        </authorList>
    </citation>
    <scope>NUCLEOTIDE SEQUENCE</scope>
    <source>
        <strain evidence="1">2697</strain>
    </source>
</reference>
<proteinExistence type="predicted"/>
<dbReference type="Proteomes" id="UP001246858">
    <property type="component" value="Unassembled WGS sequence"/>
</dbReference>